<dbReference type="InterPro" id="IPR007274">
    <property type="entry name" value="Cop_transporter"/>
</dbReference>
<evidence type="ECO:0000313" key="8">
    <source>
        <dbReference type="Proteomes" id="UP000077069"/>
    </source>
</evidence>
<evidence type="ECO:0000313" key="7">
    <source>
        <dbReference type="EMBL" id="OAG09938.1"/>
    </source>
</evidence>
<keyword evidence="5" id="KW-0187">Copper transport</keyword>
<evidence type="ECO:0000256" key="1">
    <source>
        <dbReference type="ARBA" id="ARBA00004141"/>
    </source>
</evidence>
<dbReference type="PANTHER" id="PTHR12483">
    <property type="entry name" value="SOLUTE CARRIER FAMILY 31 COPPER TRANSPORTERS"/>
    <property type="match status" value="1"/>
</dbReference>
<organism evidence="7 8">
    <name type="scientific">Paraphaeosphaeria sporulosa</name>
    <dbReference type="NCBI Taxonomy" id="1460663"/>
    <lineage>
        <taxon>Eukaryota</taxon>
        <taxon>Fungi</taxon>
        <taxon>Dikarya</taxon>
        <taxon>Ascomycota</taxon>
        <taxon>Pezizomycotina</taxon>
        <taxon>Dothideomycetes</taxon>
        <taxon>Pleosporomycetidae</taxon>
        <taxon>Pleosporales</taxon>
        <taxon>Massarineae</taxon>
        <taxon>Didymosphaeriaceae</taxon>
        <taxon>Paraphaeosphaeria</taxon>
    </lineage>
</organism>
<keyword evidence="8" id="KW-1185">Reference proteome</keyword>
<evidence type="ECO:0000256" key="3">
    <source>
        <dbReference type="ARBA" id="ARBA00022989"/>
    </source>
</evidence>
<dbReference type="GO" id="GO:0005886">
    <property type="term" value="C:plasma membrane"/>
    <property type="evidence" value="ECO:0007669"/>
    <property type="project" value="TreeGrafter"/>
</dbReference>
<keyword evidence="5" id="KW-0186">Copper</keyword>
<dbReference type="InParanoid" id="A0A177CSJ2"/>
<comment type="subcellular location">
    <subcellularLocation>
        <location evidence="1 5">Membrane</location>
        <topology evidence="1 5">Multi-pass membrane protein</topology>
    </subcellularLocation>
</comment>
<dbReference type="EMBL" id="KV441549">
    <property type="protein sequence ID" value="OAG09938.1"/>
    <property type="molecule type" value="Genomic_DNA"/>
</dbReference>
<name>A0A177CSJ2_9PLEO</name>
<comment type="similarity">
    <text evidence="5">Belongs to the copper transporter (Ctr) (TC 1.A.56) family. SLC31A subfamily.</text>
</comment>
<feature type="transmembrane region" description="Helical" evidence="5">
    <location>
        <begin position="27"/>
        <end position="47"/>
    </location>
</feature>
<sequence length="163" mass="18558">MDATNRTSLNTAGASFGLFTDWPLRNAINYGITILLLFTLGFFGRFLGTVKWQLERSWRLAQRNTNKDDNDYVDFREDHGESEPLSPDESIAGSEKRRHRRQFWVAGEGRNMKQDGIRALLEFARAAIAYILMLAVMTYDVGFFFSIGGSVLAGEFLLGRYSR</sequence>
<evidence type="ECO:0000256" key="4">
    <source>
        <dbReference type="ARBA" id="ARBA00023136"/>
    </source>
</evidence>
<evidence type="ECO:0000256" key="6">
    <source>
        <dbReference type="SAM" id="MobiDB-lite"/>
    </source>
</evidence>
<keyword evidence="5" id="KW-0406">Ion transport</keyword>
<feature type="region of interest" description="Disordered" evidence="6">
    <location>
        <begin position="68"/>
        <end position="95"/>
    </location>
</feature>
<reference evidence="7 8" key="1">
    <citation type="submission" date="2016-05" db="EMBL/GenBank/DDBJ databases">
        <title>Comparative analysis of secretome profiles of manganese(II)-oxidizing ascomycete fungi.</title>
        <authorList>
            <consortium name="DOE Joint Genome Institute"/>
            <person name="Zeiner C.A."/>
            <person name="Purvine S.O."/>
            <person name="Zink E.M."/>
            <person name="Wu S."/>
            <person name="Pasa-Tolic L."/>
            <person name="Chaput D.L."/>
            <person name="Haridas S."/>
            <person name="Grigoriev I.V."/>
            <person name="Santelli C.M."/>
            <person name="Hansel C.M."/>
        </authorList>
    </citation>
    <scope>NUCLEOTIDE SEQUENCE [LARGE SCALE GENOMIC DNA]</scope>
    <source>
        <strain evidence="7 8">AP3s5-JAC2a</strain>
    </source>
</reference>
<keyword evidence="4 5" id="KW-0472">Membrane</keyword>
<keyword evidence="3 5" id="KW-1133">Transmembrane helix</keyword>
<proteinExistence type="inferred from homology"/>
<keyword evidence="2 5" id="KW-0812">Transmembrane</keyword>
<evidence type="ECO:0000256" key="5">
    <source>
        <dbReference type="RuleBase" id="RU367022"/>
    </source>
</evidence>
<evidence type="ECO:0000256" key="2">
    <source>
        <dbReference type="ARBA" id="ARBA00022692"/>
    </source>
</evidence>
<dbReference type="OrthoDB" id="73901at2759"/>
<dbReference type="STRING" id="1460663.A0A177CSJ2"/>
<dbReference type="GeneID" id="28768064"/>
<dbReference type="Proteomes" id="UP000077069">
    <property type="component" value="Unassembled WGS sequence"/>
</dbReference>
<dbReference type="RefSeq" id="XP_018040303.1">
    <property type="nucleotide sequence ID" value="XM_018184578.1"/>
</dbReference>
<protein>
    <recommendedName>
        <fullName evidence="5">Copper transport protein</fullName>
    </recommendedName>
</protein>
<dbReference type="AlphaFoldDB" id="A0A177CSJ2"/>
<accession>A0A177CSJ2</accession>
<dbReference type="Pfam" id="PF04145">
    <property type="entry name" value="Ctr"/>
    <property type="match status" value="1"/>
</dbReference>
<feature type="compositionally biased region" description="Basic and acidic residues" evidence="6">
    <location>
        <begin position="68"/>
        <end position="82"/>
    </location>
</feature>
<dbReference type="GO" id="GO:0005375">
    <property type="term" value="F:copper ion transmembrane transporter activity"/>
    <property type="evidence" value="ECO:0007669"/>
    <property type="project" value="UniProtKB-UniRule"/>
</dbReference>
<keyword evidence="5" id="KW-0813">Transport</keyword>
<dbReference type="PANTHER" id="PTHR12483:SF27">
    <property type="entry name" value="COPPER TRANSPORT PROTEIN CTR1"/>
    <property type="match status" value="1"/>
</dbReference>
<gene>
    <name evidence="7" type="ORF">CC84DRAFT_1255866</name>
</gene>